<dbReference type="NCBIfam" id="TIGR00778">
    <property type="entry name" value="ahpD_dom"/>
    <property type="match status" value="1"/>
</dbReference>
<dbReference type="NCBIfam" id="TIGR01926">
    <property type="entry name" value="peroxid_rel"/>
    <property type="match status" value="1"/>
</dbReference>
<dbReference type="Proteomes" id="UP000645217">
    <property type="component" value="Unassembled WGS sequence"/>
</dbReference>
<evidence type="ECO:0000313" key="2">
    <source>
        <dbReference type="EMBL" id="GGK91277.1"/>
    </source>
</evidence>
<dbReference type="EMBL" id="BMNT01000019">
    <property type="protein sequence ID" value="GGK91277.1"/>
    <property type="molecule type" value="Genomic_DNA"/>
</dbReference>
<protein>
    <recommendedName>
        <fullName evidence="4">Carboxymuconolactone decarboxylase</fullName>
    </recommendedName>
</protein>
<dbReference type="InterPro" id="IPR010195">
    <property type="entry name" value="Uncharacterised_peroxidase-rel"/>
</dbReference>
<dbReference type="PANTHER" id="PTHR35446:SF2">
    <property type="entry name" value="CARBOXYMUCONOLACTONE DECARBOXYLASE-LIKE DOMAIN-CONTAINING PROTEIN"/>
    <property type="match status" value="1"/>
</dbReference>
<evidence type="ECO:0000313" key="3">
    <source>
        <dbReference type="Proteomes" id="UP000645217"/>
    </source>
</evidence>
<feature type="region of interest" description="Disordered" evidence="1">
    <location>
        <begin position="14"/>
        <end position="39"/>
    </location>
</feature>
<reference evidence="2" key="1">
    <citation type="journal article" date="2014" name="Int. J. Syst. Evol. Microbiol.">
        <title>Complete genome sequence of Corynebacterium casei LMG S-19264T (=DSM 44701T), isolated from a smear-ripened cheese.</title>
        <authorList>
            <consortium name="US DOE Joint Genome Institute (JGI-PGF)"/>
            <person name="Walter F."/>
            <person name="Albersmeier A."/>
            <person name="Kalinowski J."/>
            <person name="Ruckert C."/>
        </authorList>
    </citation>
    <scope>NUCLEOTIDE SEQUENCE</scope>
    <source>
        <strain evidence="2">JCM 13064</strain>
    </source>
</reference>
<reference evidence="2" key="2">
    <citation type="submission" date="2020-09" db="EMBL/GenBank/DDBJ databases">
        <authorList>
            <person name="Sun Q."/>
            <person name="Ohkuma M."/>
        </authorList>
    </citation>
    <scope>NUCLEOTIDE SEQUENCE</scope>
    <source>
        <strain evidence="2">JCM 13064</strain>
    </source>
</reference>
<sequence>MSNAVALPIRVLADRSPPEFGGEPEHRVGHASKSPNGRRLSMSNALALPVRSEVSLDVSDLPETAGLSCGLEWPARPPLVPLGEPSPSRAHIALNTDEPGIRGLFRFRPEAALPLNALSEVLLCGDSTLTRGERELIAAYVSALNQCRFCFYTHAAFAAVRSPDGMMLVEHVCADLSSAPVSEKMRALLAIAGAVQESGKKVTEEQVAAARAAGATDVEIHDAVLIAAAFCMYNRYVDGLATFAPDDPAVYAARAKMANGYLAVFAAETQPQP</sequence>
<dbReference type="GO" id="GO:0051920">
    <property type="term" value="F:peroxiredoxin activity"/>
    <property type="evidence" value="ECO:0007669"/>
    <property type="project" value="InterPro"/>
</dbReference>
<dbReference type="InterPro" id="IPR004675">
    <property type="entry name" value="AhpD_core"/>
</dbReference>
<evidence type="ECO:0008006" key="4">
    <source>
        <dbReference type="Google" id="ProtNLM"/>
    </source>
</evidence>
<accession>A0A917R585</accession>
<dbReference type="SUPFAM" id="SSF69118">
    <property type="entry name" value="AhpD-like"/>
    <property type="match status" value="1"/>
</dbReference>
<proteinExistence type="predicted"/>
<dbReference type="AlphaFoldDB" id="A0A917R585"/>
<gene>
    <name evidence="2" type="ORF">GCM10007964_37450</name>
</gene>
<dbReference type="Gene3D" id="1.20.1290.10">
    <property type="entry name" value="AhpD-like"/>
    <property type="match status" value="1"/>
</dbReference>
<dbReference type="InterPro" id="IPR029032">
    <property type="entry name" value="AhpD-like"/>
</dbReference>
<comment type="caution">
    <text evidence="2">The sequence shown here is derived from an EMBL/GenBank/DDBJ whole genome shotgun (WGS) entry which is preliminary data.</text>
</comment>
<dbReference type="PANTHER" id="PTHR35446">
    <property type="entry name" value="SI:CH211-175M2.5"/>
    <property type="match status" value="1"/>
</dbReference>
<feature type="compositionally biased region" description="Basic and acidic residues" evidence="1">
    <location>
        <begin position="14"/>
        <end position="28"/>
    </location>
</feature>
<organism evidence="2 3">
    <name type="scientific">Sphaerisporangium melleum</name>
    <dbReference type="NCBI Taxonomy" id="321316"/>
    <lineage>
        <taxon>Bacteria</taxon>
        <taxon>Bacillati</taxon>
        <taxon>Actinomycetota</taxon>
        <taxon>Actinomycetes</taxon>
        <taxon>Streptosporangiales</taxon>
        <taxon>Streptosporangiaceae</taxon>
        <taxon>Sphaerisporangium</taxon>
    </lineage>
</organism>
<keyword evidence="3" id="KW-1185">Reference proteome</keyword>
<evidence type="ECO:0000256" key="1">
    <source>
        <dbReference type="SAM" id="MobiDB-lite"/>
    </source>
</evidence>
<name>A0A917R585_9ACTN</name>